<comment type="caution">
    <text evidence="10">The sequence shown here is derived from an EMBL/GenBank/DDBJ whole genome shotgun (WGS) entry which is preliminary data.</text>
</comment>
<dbReference type="GO" id="GO:0008198">
    <property type="term" value="F:ferrous iron binding"/>
    <property type="evidence" value="ECO:0007669"/>
    <property type="project" value="TreeGrafter"/>
</dbReference>
<evidence type="ECO:0000256" key="7">
    <source>
        <dbReference type="ARBA" id="ARBA00023211"/>
    </source>
</evidence>
<dbReference type="SUPFAM" id="SSF51658">
    <property type="entry name" value="Xylose isomerase-like"/>
    <property type="match status" value="1"/>
</dbReference>
<dbReference type="GO" id="GO:0008927">
    <property type="term" value="F:mannonate dehydratase activity"/>
    <property type="evidence" value="ECO:0007669"/>
    <property type="project" value="UniProtKB-UniRule"/>
</dbReference>
<gene>
    <name evidence="9 10" type="primary">uxuA</name>
    <name evidence="10" type="ORF">IAB14_03750</name>
</gene>
<dbReference type="NCBIfam" id="NF003027">
    <property type="entry name" value="PRK03906.1"/>
    <property type="match status" value="2"/>
</dbReference>
<dbReference type="PIRSF" id="PIRSF016049">
    <property type="entry name" value="Man_dehyd"/>
    <property type="match status" value="1"/>
</dbReference>
<accession>A0A9D1NCX6</accession>
<evidence type="ECO:0000256" key="2">
    <source>
        <dbReference type="ARBA" id="ARBA00002713"/>
    </source>
</evidence>
<evidence type="ECO:0000313" key="10">
    <source>
        <dbReference type="EMBL" id="HIV00213.1"/>
    </source>
</evidence>
<dbReference type="EMBL" id="DVOH01000025">
    <property type="protein sequence ID" value="HIV00213.1"/>
    <property type="molecule type" value="Genomic_DNA"/>
</dbReference>
<dbReference type="GO" id="GO:0030145">
    <property type="term" value="F:manganese ion binding"/>
    <property type="evidence" value="ECO:0007669"/>
    <property type="project" value="TreeGrafter"/>
</dbReference>
<evidence type="ECO:0000256" key="5">
    <source>
        <dbReference type="ARBA" id="ARBA00012927"/>
    </source>
</evidence>
<comment type="catalytic activity">
    <reaction evidence="1 9">
        <text>D-mannonate = 2-dehydro-3-deoxy-D-gluconate + H2O</text>
        <dbReference type="Rhea" id="RHEA:20097"/>
        <dbReference type="ChEBI" id="CHEBI:15377"/>
        <dbReference type="ChEBI" id="CHEBI:17767"/>
        <dbReference type="ChEBI" id="CHEBI:57990"/>
        <dbReference type="EC" id="4.2.1.8"/>
    </reaction>
</comment>
<dbReference type="AlphaFoldDB" id="A0A9D1NCX6"/>
<evidence type="ECO:0000256" key="1">
    <source>
        <dbReference type="ARBA" id="ARBA00001794"/>
    </source>
</evidence>
<dbReference type="Pfam" id="PF03786">
    <property type="entry name" value="UxuA"/>
    <property type="match status" value="1"/>
</dbReference>
<evidence type="ECO:0000256" key="8">
    <source>
        <dbReference type="ARBA" id="ARBA00023239"/>
    </source>
</evidence>
<evidence type="ECO:0000256" key="4">
    <source>
        <dbReference type="ARBA" id="ARBA00007389"/>
    </source>
</evidence>
<dbReference type="EC" id="4.2.1.8" evidence="5 9"/>
<keyword evidence="6 9" id="KW-0408">Iron</keyword>
<protein>
    <recommendedName>
        <fullName evidence="5 9">Mannonate dehydratase</fullName>
        <ecNumber evidence="5 9">4.2.1.8</ecNumber>
    </recommendedName>
    <alternativeName>
        <fullName evidence="9">D-mannonate hydro-lyase</fullName>
    </alternativeName>
</protein>
<organism evidence="10 11">
    <name type="scientific">Candidatus Stercoripulliclostridium merdipullorum</name>
    <dbReference type="NCBI Taxonomy" id="2840952"/>
    <lineage>
        <taxon>Bacteria</taxon>
        <taxon>Bacillati</taxon>
        <taxon>Bacillota</taxon>
        <taxon>Clostridia</taxon>
        <taxon>Eubacteriales</taxon>
        <taxon>Candidatus Stercoripulliclostridium</taxon>
    </lineage>
</organism>
<dbReference type="NCBIfam" id="TIGR00695">
    <property type="entry name" value="uxuA"/>
    <property type="match status" value="1"/>
</dbReference>
<keyword evidence="8 9" id="KW-0456">Lyase</keyword>
<dbReference type="GO" id="GO:0042840">
    <property type="term" value="P:D-glucuronate catabolic process"/>
    <property type="evidence" value="ECO:0007669"/>
    <property type="project" value="TreeGrafter"/>
</dbReference>
<proteinExistence type="inferred from homology"/>
<evidence type="ECO:0000256" key="6">
    <source>
        <dbReference type="ARBA" id="ARBA00023004"/>
    </source>
</evidence>
<dbReference type="HAMAP" id="MF_00106">
    <property type="entry name" value="UxuA"/>
    <property type="match status" value="1"/>
</dbReference>
<dbReference type="InterPro" id="IPR036237">
    <property type="entry name" value="Xyl_isomerase-like_sf"/>
</dbReference>
<reference evidence="10" key="2">
    <citation type="journal article" date="2021" name="PeerJ">
        <title>Extensive microbial diversity within the chicken gut microbiome revealed by metagenomics and culture.</title>
        <authorList>
            <person name="Gilroy R."/>
            <person name="Ravi A."/>
            <person name="Getino M."/>
            <person name="Pursley I."/>
            <person name="Horton D.L."/>
            <person name="Alikhan N.F."/>
            <person name="Baker D."/>
            <person name="Gharbi K."/>
            <person name="Hall N."/>
            <person name="Watson M."/>
            <person name="Adriaenssens E.M."/>
            <person name="Foster-Nyarko E."/>
            <person name="Jarju S."/>
            <person name="Secka A."/>
            <person name="Antonio M."/>
            <person name="Oren A."/>
            <person name="Chaudhuri R.R."/>
            <person name="La Ragione R."/>
            <person name="Hildebrand F."/>
            <person name="Pallen M.J."/>
        </authorList>
    </citation>
    <scope>NUCLEOTIDE SEQUENCE</scope>
    <source>
        <strain evidence="10">23406</strain>
    </source>
</reference>
<comment type="pathway">
    <text evidence="3 9">Carbohydrate metabolism; pentose and glucuronate interconversion.</text>
</comment>
<dbReference type="InterPro" id="IPR004628">
    <property type="entry name" value="Man_deHydtase"/>
</dbReference>
<evidence type="ECO:0000313" key="11">
    <source>
        <dbReference type="Proteomes" id="UP000886891"/>
    </source>
</evidence>
<reference evidence="10" key="1">
    <citation type="submission" date="2020-10" db="EMBL/GenBank/DDBJ databases">
        <authorList>
            <person name="Gilroy R."/>
        </authorList>
    </citation>
    <scope>NUCLEOTIDE SEQUENCE</scope>
    <source>
        <strain evidence="10">23406</strain>
    </source>
</reference>
<dbReference type="PANTHER" id="PTHR30387">
    <property type="entry name" value="MANNONATE DEHYDRATASE"/>
    <property type="match status" value="1"/>
</dbReference>
<evidence type="ECO:0000256" key="3">
    <source>
        <dbReference type="ARBA" id="ARBA00004892"/>
    </source>
</evidence>
<sequence length="350" mass="39209">MKITFRWYGESDRITLNQIRQIPCVSGVVSAIYDTPVGSVWSEESIARLVGQCNAAGLECEVIESVPVHEDIKLGLPSAKRYIDAYCENIRRLAKHGVKCICYNFMPVFDWLRSDLETPLPDGSNALTYRHRTVLEMDPATSELSLPGWDESYTKEGLKALLKQYESVDEEKLWGNLQHFLEAVIPVAEAEGVKMGIHPDDPPWGIFGLPRIITGADNIKRFLSLVDSPANGITLCTGSLGVARENDLSEIAEIAKGRIPFVHMRNIKITGERDFEETAHPSCYGNVDMYAVLKKLLDDGFDGYVRPDHGRMIWGEKGRYGYGLYDRALGATYLAGLYEGIVKSKKEERK</sequence>
<dbReference type="Proteomes" id="UP000886891">
    <property type="component" value="Unassembled WGS sequence"/>
</dbReference>
<dbReference type="PANTHER" id="PTHR30387:SF2">
    <property type="entry name" value="MANNONATE DEHYDRATASE"/>
    <property type="match status" value="1"/>
</dbReference>
<comment type="cofactor">
    <cofactor evidence="9">
        <name>Fe(2+)</name>
        <dbReference type="ChEBI" id="CHEBI:29033"/>
    </cofactor>
    <cofactor evidence="9">
        <name>Mn(2+)</name>
        <dbReference type="ChEBI" id="CHEBI:29035"/>
    </cofactor>
</comment>
<comment type="function">
    <text evidence="2 9">Catalyzes the dehydration of D-mannonate.</text>
</comment>
<comment type="similarity">
    <text evidence="4 9">Belongs to the mannonate dehydratase family.</text>
</comment>
<name>A0A9D1NCX6_9FIRM</name>
<keyword evidence="7 9" id="KW-0464">Manganese</keyword>
<evidence type="ECO:0000256" key="9">
    <source>
        <dbReference type="HAMAP-Rule" id="MF_00106"/>
    </source>
</evidence>
<dbReference type="Gene3D" id="3.20.20.150">
    <property type="entry name" value="Divalent-metal-dependent TIM barrel enzymes"/>
    <property type="match status" value="1"/>
</dbReference>